<dbReference type="EMBL" id="BKCJ011166937">
    <property type="protein sequence ID" value="GFC97578.1"/>
    <property type="molecule type" value="Genomic_DNA"/>
</dbReference>
<evidence type="ECO:0000313" key="1">
    <source>
        <dbReference type="EMBL" id="GFC97578.1"/>
    </source>
</evidence>
<gene>
    <name evidence="1" type="ORF">Tci_869548</name>
</gene>
<accession>A0A699SK03</accession>
<protein>
    <submittedName>
        <fullName evidence="1">Uncharacterized protein</fullName>
    </submittedName>
</protein>
<name>A0A699SK03_TANCI</name>
<comment type="caution">
    <text evidence="1">The sequence shown here is derived from an EMBL/GenBank/DDBJ whole genome shotgun (WGS) entry which is preliminary data.</text>
</comment>
<sequence length="129" mass="14646">MIRLRAEAPSTSHPPPPIVLPHTKASVAMLRVKRLCIALGLRFKVGESSSAPTARPTGDTWDEMLKGMSRASTTDETELGRRMTYFVTTVRQDTDEIYRRLDDAQEDRVLMIRQLNMMRRDTRSHACTA</sequence>
<dbReference type="AlphaFoldDB" id="A0A699SK03"/>
<reference evidence="1" key="1">
    <citation type="journal article" date="2019" name="Sci. Rep.">
        <title>Draft genome of Tanacetum cinerariifolium, the natural source of mosquito coil.</title>
        <authorList>
            <person name="Yamashiro T."/>
            <person name="Shiraishi A."/>
            <person name="Satake H."/>
            <person name="Nakayama K."/>
        </authorList>
    </citation>
    <scope>NUCLEOTIDE SEQUENCE</scope>
</reference>
<organism evidence="1">
    <name type="scientific">Tanacetum cinerariifolium</name>
    <name type="common">Dalmatian daisy</name>
    <name type="synonym">Chrysanthemum cinerariifolium</name>
    <dbReference type="NCBI Taxonomy" id="118510"/>
    <lineage>
        <taxon>Eukaryota</taxon>
        <taxon>Viridiplantae</taxon>
        <taxon>Streptophyta</taxon>
        <taxon>Embryophyta</taxon>
        <taxon>Tracheophyta</taxon>
        <taxon>Spermatophyta</taxon>
        <taxon>Magnoliopsida</taxon>
        <taxon>eudicotyledons</taxon>
        <taxon>Gunneridae</taxon>
        <taxon>Pentapetalae</taxon>
        <taxon>asterids</taxon>
        <taxon>campanulids</taxon>
        <taxon>Asterales</taxon>
        <taxon>Asteraceae</taxon>
        <taxon>Asteroideae</taxon>
        <taxon>Anthemideae</taxon>
        <taxon>Anthemidinae</taxon>
        <taxon>Tanacetum</taxon>
    </lineage>
</organism>
<feature type="non-terminal residue" evidence="1">
    <location>
        <position position="129"/>
    </location>
</feature>
<proteinExistence type="predicted"/>